<evidence type="ECO:0000256" key="8">
    <source>
        <dbReference type="ARBA" id="ARBA00023004"/>
    </source>
</evidence>
<dbReference type="GO" id="GO:0005886">
    <property type="term" value="C:plasma membrane"/>
    <property type="evidence" value="ECO:0007669"/>
    <property type="project" value="UniProtKB-SubCell"/>
</dbReference>
<keyword evidence="5" id="KW-0410">Iron transport</keyword>
<evidence type="ECO:0000256" key="4">
    <source>
        <dbReference type="ARBA" id="ARBA00022475"/>
    </source>
</evidence>
<evidence type="ECO:0000256" key="9">
    <source>
        <dbReference type="ARBA" id="ARBA00023136"/>
    </source>
</evidence>
<gene>
    <name evidence="10" type="ORF">IC807_02925</name>
</gene>
<keyword evidence="11" id="KW-1185">Reference proteome</keyword>
<dbReference type="GO" id="GO:0033214">
    <property type="term" value="P:siderophore-iron import into cell"/>
    <property type="evidence" value="ECO:0007669"/>
    <property type="project" value="TreeGrafter"/>
</dbReference>
<dbReference type="PANTHER" id="PTHR30472">
    <property type="entry name" value="FERRIC ENTEROBACTIN TRANSPORT SYSTEM PERMEASE PROTEIN"/>
    <property type="match status" value="1"/>
</dbReference>
<evidence type="ECO:0000256" key="6">
    <source>
        <dbReference type="ARBA" id="ARBA00022692"/>
    </source>
</evidence>
<keyword evidence="4" id="KW-1003">Cell membrane</keyword>
<dbReference type="SUPFAM" id="SSF81345">
    <property type="entry name" value="ABC transporter involved in vitamin B12 uptake, BtuC"/>
    <property type="match status" value="1"/>
</dbReference>
<dbReference type="GO" id="GO:0022857">
    <property type="term" value="F:transmembrane transporter activity"/>
    <property type="evidence" value="ECO:0007669"/>
    <property type="project" value="InterPro"/>
</dbReference>
<dbReference type="AlphaFoldDB" id="A0A1V9C7M0"/>
<dbReference type="KEGG" id="gza:IC807_02925"/>
<evidence type="ECO:0000256" key="2">
    <source>
        <dbReference type="ARBA" id="ARBA00007935"/>
    </source>
</evidence>
<dbReference type="Proteomes" id="UP000516388">
    <property type="component" value="Chromosome"/>
</dbReference>
<dbReference type="EMBL" id="CP061470">
    <property type="protein sequence ID" value="QNU18652.1"/>
    <property type="molecule type" value="Genomic_DNA"/>
</dbReference>
<proteinExistence type="inferred from homology"/>
<dbReference type="InterPro" id="IPR000522">
    <property type="entry name" value="ABC_transptr_permease_BtuC"/>
</dbReference>
<dbReference type="RefSeq" id="WP_013145615.1">
    <property type="nucleotide sequence ID" value="NZ_CP061470.1"/>
</dbReference>
<reference evidence="10 11" key="1">
    <citation type="submission" date="2020-09" db="EMBL/GenBank/DDBJ databases">
        <title>Complete Geobacillus genomes through the use of hybrid genome assembly.</title>
        <authorList>
            <person name="Vera D.L."/>
            <person name="Venkateswaran K."/>
            <person name="Singh N.K."/>
            <person name="Landry K."/>
        </authorList>
    </citation>
    <scope>NUCLEOTIDE SEQUENCE [LARGE SCALE GENOMIC DNA]</scope>
    <source>
        <strain evidence="10 11">SURF-189</strain>
    </source>
</reference>
<accession>A0A1V9C7M0</accession>
<keyword evidence="3" id="KW-0813">Transport</keyword>
<organism evidence="10 11">
    <name type="scientific">Geobacillus zalihae</name>
    <dbReference type="NCBI Taxonomy" id="213419"/>
    <lineage>
        <taxon>Bacteria</taxon>
        <taxon>Bacillati</taxon>
        <taxon>Bacillota</taxon>
        <taxon>Bacilli</taxon>
        <taxon>Bacillales</taxon>
        <taxon>Anoxybacillaceae</taxon>
        <taxon>Geobacillus</taxon>
    </lineage>
</organism>
<keyword evidence="6" id="KW-0812">Transmembrane</keyword>
<comment type="subcellular location">
    <subcellularLocation>
        <location evidence="1">Cell membrane</location>
        <topology evidence="1">Multi-pass membrane protein</topology>
    </subcellularLocation>
</comment>
<dbReference type="PANTHER" id="PTHR30472:SF27">
    <property type="entry name" value="PETROBACTIN IMPORT SYSTEM PERMEASE PROTEIN YCLN"/>
    <property type="match status" value="1"/>
</dbReference>
<sequence length="315" mass="34572">MKKWMVLLVVLAAASLFVGVHDLSPRELFAGDREAWEVFLISRLPRLISILIAGSSVSICGLIMQQLSQNRFVSPTTAGTMDWARLGLLVSMIAFAAAGPLVKAAIAVVFAFAGTLLFMTVLDRVKYKDSIFIPLIGLMFGNIVGSVTTFLAYKYDLIQSMSAWMHGDFSVMMQGRYEMLYVSVPLMAIAYVYANRFTIAGMGEEMATNLGVRYRSIVYTGLLIVAVVSAVEVLTVGTLPFLGLIVPNIVTMYYGDHLRKVLPLTAIFGALFVLICDVFGRVAIYPYEIPIGLTVGVIGSGVFLYLLVRRTKQYV</sequence>
<evidence type="ECO:0000313" key="11">
    <source>
        <dbReference type="Proteomes" id="UP000516388"/>
    </source>
</evidence>
<evidence type="ECO:0000256" key="7">
    <source>
        <dbReference type="ARBA" id="ARBA00022989"/>
    </source>
</evidence>
<dbReference type="InterPro" id="IPR037294">
    <property type="entry name" value="ABC_BtuC-like"/>
</dbReference>
<comment type="similarity">
    <text evidence="2">Belongs to the binding-protein-dependent transport system permease family. FecCD subfamily.</text>
</comment>
<name>A0A1V9C7M0_9BACL</name>
<dbReference type="FunFam" id="1.10.3470.10:FF:000004">
    <property type="entry name" value="Iron compound ABC transporter, permease"/>
    <property type="match status" value="1"/>
</dbReference>
<keyword evidence="8" id="KW-0408">Iron</keyword>
<evidence type="ECO:0000256" key="3">
    <source>
        <dbReference type="ARBA" id="ARBA00022448"/>
    </source>
</evidence>
<protein>
    <submittedName>
        <fullName evidence="10">ABC transporter permease</fullName>
    </submittedName>
</protein>
<dbReference type="Pfam" id="PF01032">
    <property type="entry name" value="FecCD"/>
    <property type="match status" value="1"/>
</dbReference>
<evidence type="ECO:0000313" key="10">
    <source>
        <dbReference type="EMBL" id="QNU18652.1"/>
    </source>
</evidence>
<dbReference type="Gene3D" id="1.10.3470.10">
    <property type="entry name" value="ABC transporter involved in vitamin B12 uptake, BtuC"/>
    <property type="match status" value="1"/>
</dbReference>
<keyword evidence="5" id="KW-0406">Ion transport</keyword>
<keyword evidence="9" id="KW-0472">Membrane</keyword>
<evidence type="ECO:0000256" key="1">
    <source>
        <dbReference type="ARBA" id="ARBA00004651"/>
    </source>
</evidence>
<keyword evidence="7" id="KW-1133">Transmembrane helix</keyword>
<evidence type="ECO:0000256" key="5">
    <source>
        <dbReference type="ARBA" id="ARBA00022496"/>
    </source>
</evidence>
<dbReference type="CDD" id="cd06550">
    <property type="entry name" value="TM_ABC_iron-siderophores_like"/>
    <property type="match status" value="1"/>
</dbReference>